<evidence type="ECO:0000256" key="1">
    <source>
        <dbReference type="SAM" id="MobiDB-lite"/>
    </source>
</evidence>
<comment type="caution">
    <text evidence="2">The sequence shown here is derived from an EMBL/GenBank/DDBJ whole genome shotgun (WGS) entry which is preliminary data.</text>
</comment>
<dbReference type="RefSeq" id="WP_196412647.1">
    <property type="nucleotide sequence ID" value="NZ_JADQTO010000002.1"/>
</dbReference>
<sequence length="99" mass="11046">MGEEITSERCFQLPGHRHRAFALVAHVLGRPRNQKARSVMLVRAELSQGQIGAQALLIVDVLLPPECSTQRRFVRAGRRNAQIGGVQNERDGSKSRFGR</sequence>
<keyword evidence="3" id="KW-1185">Reference proteome</keyword>
<evidence type="ECO:0000313" key="2">
    <source>
        <dbReference type="EMBL" id="MBG0560862.1"/>
    </source>
</evidence>
<dbReference type="Proteomes" id="UP000598146">
    <property type="component" value="Unassembled WGS sequence"/>
</dbReference>
<name>A0A931FVJ5_9ACTN</name>
<dbReference type="EMBL" id="JADQTO010000002">
    <property type="protein sequence ID" value="MBG0560862.1"/>
    <property type="molecule type" value="Genomic_DNA"/>
</dbReference>
<proteinExistence type="predicted"/>
<dbReference type="AlphaFoldDB" id="A0A931FVJ5"/>
<feature type="compositionally biased region" description="Basic and acidic residues" evidence="1">
    <location>
        <begin position="88"/>
        <end position="99"/>
    </location>
</feature>
<reference evidence="2" key="1">
    <citation type="submission" date="2020-11" db="EMBL/GenBank/DDBJ databases">
        <title>Isolation and identification of active actinomycetes.</title>
        <authorList>
            <person name="Sun X."/>
        </authorList>
    </citation>
    <scope>NUCLEOTIDE SEQUENCE</scope>
    <source>
        <strain evidence="2">NEAU-A11</strain>
    </source>
</reference>
<feature type="region of interest" description="Disordered" evidence="1">
    <location>
        <begin position="78"/>
        <end position="99"/>
    </location>
</feature>
<accession>A0A931FVJ5</accession>
<evidence type="ECO:0000313" key="3">
    <source>
        <dbReference type="Proteomes" id="UP000598146"/>
    </source>
</evidence>
<gene>
    <name evidence="2" type="ORF">I4J89_05220</name>
</gene>
<protein>
    <submittedName>
        <fullName evidence="2">Uncharacterized protein</fullName>
    </submittedName>
</protein>
<organism evidence="2 3">
    <name type="scientific">Actinoplanes aureus</name>
    <dbReference type="NCBI Taxonomy" id="2792083"/>
    <lineage>
        <taxon>Bacteria</taxon>
        <taxon>Bacillati</taxon>
        <taxon>Actinomycetota</taxon>
        <taxon>Actinomycetes</taxon>
        <taxon>Micromonosporales</taxon>
        <taxon>Micromonosporaceae</taxon>
        <taxon>Actinoplanes</taxon>
    </lineage>
</organism>